<reference evidence="2 3" key="1">
    <citation type="submission" date="2017-07" db="EMBL/GenBank/DDBJ databases">
        <title>Whole genome sequence of Azospirillum brasilense 2A1, a potential biofertilizer strain.</title>
        <authorList>
            <person name="Fontana C.A."/>
            <person name="Toffoli L.M."/>
            <person name="Salazar S.M."/>
            <person name="Puglisi E."/>
            <person name="Pedraza R."/>
            <person name="Bassi D."/>
            <person name="Cocconcelli P.S."/>
        </authorList>
    </citation>
    <scope>NUCLEOTIDE SEQUENCE [LARGE SCALE GENOMIC DNA]</scope>
    <source>
        <strain evidence="2 3">2A1</strain>
        <plasmid evidence="2">unnamed</plasmid>
    </source>
</reference>
<keyword evidence="1 2" id="KW-0808">Transferase</keyword>
<sequence>MKPLSGITVVTLEHAIAAPFATRQLADLGARVIKVERPGVGDFARGYDERVRGVASHFVWTNRSKESLTLDVKHPEAQAILKRLIREQADVVVQNLAPGAAARLGLSYEALSAEKPGIIVCDISGYGDDGPYRDKKAYDLLIQGESGFLSVTGTPETPAKAGPSIADISAGMYAYSNILAALLQRQQTGRGCRIDVSMLESLVEWMSYPLYYAFDGAPPPARTGASHATIYPYGPFPAGDGKTVLLGLQNEREWVAFCETVLQRPELAREERFSSNSRRNAARDELRGIIVAAFAGLTAEEVVARLEKASIANARANTMQDVWNHPQLAARNRWRTVETQNGPVPALLPPGVASAGDERMDPVPALGQHTDGILAELGYAPGDIARLRDEKAI</sequence>
<accession>A0A235HF82</accession>
<protein>
    <submittedName>
        <fullName evidence="2">CoA transferase</fullName>
    </submittedName>
</protein>
<gene>
    <name evidence="2" type="ORF">CHT98_12100</name>
</gene>
<dbReference type="EMBL" id="NOWT01000009">
    <property type="protein sequence ID" value="OYD84104.1"/>
    <property type="molecule type" value="Genomic_DNA"/>
</dbReference>
<dbReference type="InterPro" id="IPR050483">
    <property type="entry name" value="CoA-transferase_III_domain"/>
</dbReference>
<dbReference type="Gene3D" id="3.40.50.10540">
    <property type="entry name" value="Crotonobetainyl-coa:carnitine coa-transferase, domain 1"/>
    <property type="match status" value="1"/>
</dbReference>
<evidence type="ECO:0000313" key="3">
    <source>
        <dbReference type="Proteomes" id="UP000215367"/>
    </source>
</evidence>
<dbReference type="PANTHER" id="PTHR48207">
    <property type="entry name" value="SUCCINATE--HYDROXYMETHYLGLUTARATE COA-TRANSFERASE"/>
    <property type="match status" value="1"/>
</dbReference>
<name>A0A235HF82_AZOBR</name>
<geneLocation type="plasmid" evidence="2">
    <name>unnamed</name>
</geneLocation>
<dbReference type="Pfam" id="PF02515">
    <property type="entry name" value="CoA_transf_3"/>
    <property type="match status" value="1"/>
</dbReference>
<dbReference type="Gene3D" id="3.30.1540.10">
    <property type="entry name" value="formyl-coa transferase, domain 3"/>
    <property type="match status" value="1"/>
</dbReference>
<dbReference type="RefSeq" id="WP_094303454.1">
    <property type="nucleotide sequence ID" value="NZ_NOWT01000009.1"/>
</dbReference>
<dbReference type="InterPro" id="IPR003673">
    <property type="entry name" value="CoA-Trfase_fam_III"/>
</dbReference>
<evidence type="ECO:0000256" key="1">
    <source>
        <dbReference type="ARBA" id="ARBA00022679"/>
    </source>
</evidence>
<proteinExistence type="predicted"/>
<dbReference type="AlphaFoldDB" id="A0A235HF82"/>
<dbReference type="InterPro" id="IPR023606">
    <property type="entry name" value="CoA-Trfase_III_dom_1_sf"/>
</dbReference>
<dbReference type="SUPFAM" id="SSF89796">
    <property type="entry name" value="CoA-transferase family III (CaiB/BaiF)"/>
    <property type="match status" value="1"/>
</dbReference>
<dbReference type="InterPro" id="IPR044855">
    <property type="entry name" value="CoA-Trfase_III_dom3_sf"/>
</dbReference>
<dbReference type="Proteomes" id="UP000215367">
    <property type="component" value="Unassembled WGS sequence"/>
</dbReference>
<dbReference type="PANTHER" id="PTHR48207:SF3">
    <property type="entry name" value="SUCCINATE--HYDROXYMETHYLGLUTARATE COA-TRANSFERASE"/>
    <property type="match status" value="1"/>
</dbReference>
<evidence type="ECO:0000313" key="2">
    <source>
        <dbReference type="EMBL" id="OYD84104.1"/>
    </source>
</evidence>
<dbReference type="GO" id="GO:0008410">
    <property type="term" value="F:CoA-transferase activity"/>
    <property type="evidence" value="ECO:0007669"/>
    <property type="project" value="TreeGrafter"/>
</dbReference>
<keyword evidence="2" id="KW-0614">Plasmid</keyword>
<organism evidence="2 3">
    <name type="scientific">Azospirillum brasilense</name>
    <dbReference type="NCBI Taxonomy" id="192"/>
    <lineage>
        <taxon>Bacteria</taxon>
        <taxon>Pseudomonadati</taxon>
        <taxon>Pseudomonadota</taxon>
        <taxon>Alphaproteobacteria</taxon>
        <taxon>Rhodospirillales</taxon>
        <taxon>Azospirillaceae</taxon>
        <taxon>Azospirillum</taxon>
    </lineage>
</organism>
<comment type="caution">
    <text evidence="2">The sequence shown here is derived from an EMBL/GenBank/DDBJ whole genome shotgun (WGS) entry which is preliminary data.</text>
</comment>